<protein>
    <submittedName>
        <fullName evidence="2">Uncharacterized protein</fullName>
    </submittedName>
</protein>
<keyword evidence="3" id="KW-1185">Reference proteome</keyword>
<gene>
    <name evidence="2" type="ORF">H5410_062191</name>
</gene>
<name>A0A9J5W9Z3_SOLCO</name>
<feature type="region of interest" description="Disordered" evidence="1">
    <location>
        <begin position="1"/>
        <end position="23"/>
    </location>
</feature>
<sequence length="75" mass="8619">MSDDVADDAQEAQPCESEKTMSEDMLSKAKDFLRELKSPGVGHKVLSYILPISYFLYFSDLSRDYVRLKNYIYVG</sequence>
<organism evidence="2 3">
    <name type="scientific">Solanum commersonii</name>
    <name type="common">Commerson's wild potato</name>
    <name type="synonym">Commerson's nightshade</name>
    <dbReference type="NCBI Taxonomy" id="4109"/>
    <lineage>
        <taxon>Eukaryota</taxon>
        <taxon>Viridiplantae</taxon>
        <taxon>Streptophyta</taxon>
        <taxon>Embryophyta</taxon>
        <taxon>Tracheophyta</taxon>
        <taxon>Spermatophyta</taxon>
        <taxon>Magnoliopsida</taxon>
        <taxon>eudicotyledons</taxon>
        <taxon>Gunneridae</taxon>
        <taxon>Pentapetalae</taxon>
        <taxon>asterids</taxon>
        <taxon>lamiids</taxon>
        <taxon>Solanales</taxon>
        <taxon>Solanaceae</taxon>
        <taxon>Solanoideae</taxon>
        <taxon>Solaneae</taxon>
        <taxon>Solanum</taxon>
    </lineage>
</organism>
<proteinExistence type="predicted"/>
<dbReference type="EMBL" id="JACXVP010000012">
    <property type="protein sequence ID" value="KAG5572425.1"/>
    <property type="molecule type" value="Genomic_DNA"/>
</dbReference>
<evidence type="ECO:0000313" key="2">
    <source>
        <dbReference type="EMBL" id="KAG5572425.1"/>
    </source>
</evidence>
<dbReference type="Proteomes" id="UP000824120">
    <property type="component" value="Chromosome 12"/>
</dbReference>
<reference evidence="2 3" key="1">
    <citation type="submission" date="2020-09" db="EMBL/GenBank/DDBJ databases">
        <title>De no assembly of potato wild relative species, Solanum commersonii.</title>
        <authorList>
            <person name="Cho K."/>
        </authorList>
    </citation>
    <scope>NUCLEOTIDE SEQUENCE [LARGE SCALE GENOMIC DNA]</scope>
    <source>
        <strain evidence="2">LZ3.2</strain>
        <tissue evidence="2">Leaf</tissue>
    </source>
</reference>
<evidence type="ECO:0000256" key="1">
    <source>
        <dbReference type="SAM" id="MobiDB-lite"/>
    </source>
</evidence>
<feature type="compositionally biased region" description="Acidic residues" evidence="1">
    <location>
        <begin position="1"/>
        <end position="10"/>
    </location>
</feature>
<dbReference type="AlphaFoldDB" id="A0A9J5W9Z3"/>
<comment type="caution">
    <text evidence="2">The sequence shown here is derived from an EMBL/GenBank/DDBJ whole genome shotgun (WGS) entry which is preliminary data.</text>
</comment>
<evidence type="ECO:0000313" key="3">
    <source>
        <dbReference type="Proteomes" id="UP000824120"/>
    </source>
</evidence>
<accession>A0A9J5W9Z3</accession>